<evidence type="ECO:0000313" key="8">
    <source>
        <dbReference type="Proteomes" id="UP000009235"/>
    </source>
</evidence>
<dbReference type="Pfam" id="PF13091">
    <property type="entry name" value="PLDc_2"/>
    <property type="match status" value="1"/>
</dbReference>
<evidence type="ECO:0000256" key="1">
    <source>
        <dbReference type="ARBA" id="ARBA00000798"/>
    </source>
</evidence>
<dbReference type="GO" id="GO:0009395">
    <property type="term" value="P:phospholipid catabolic process"/>
    <property type="evidence" value="ECO:0007669"/>
    <property type="project" value="TreeGrafter"/>
</dbReference>
<evidence type="ECO:0000259" key="6">
    <source>
        <dbReference type="PROSITE" id="PS50035"/>
    </source>
</evidence>
<name>F6EK01_HOYSD</name>
<accession>F6EK01</accession>
<feature type="region of interest" description="Disordered" evidence="5">
    <location>
        <begin position="502"/>
        <end position="527"/>
    </location>
</feature>
<comment type="catalytic activity">
    <reaction evidence="1">
        <text>a 1,2-diacyl-sn-glycero-3-phosphocholine + H2O = a 1,2-diacyl-sn-glycero-3-phosphate + choline + H(+)</text>
        <dbReference type="Rhea" id="RHEA:14445"/>
        <dbReference type="ChEBI" id="CHEBI:15354"/>
        <dbReference type="ChEBI" id="CHEBI:15377"/>
        <dbReference type="ChEBI" id="CHEBI:15378"/>
        <dbReference type="ChEBI" id="CHEBI:57643"/>
        <dbReference type="ChEBI" id="CHEBI:58608"/>
        <dbReference type="EC" id="3.1.4.4"/>
    </reaction>
</comment>
<dbReference type="RefSeq" id="WP_013807708.1">
    <property type="nucleotide sequence ID" value="NC_015564.1"/>
</dbReference>
<dbReference type="EMBL" id="CP002786">
    <property type="protein sequence ID" value="AEF41359.1"/>
    <property type="molecule type" value="Genomic_DNA"/>
</dbReference>
<protein>
    <submittedName>
        <fullName evidence="7">Phospholipase D family protein</fullName>
    </submittedName>
</protein>
<evidence type="ECO:0000256" key="5">
    <source>
        <dbReference type="SAM" id="MobiDB-lite"/>
    </source>
</evidence>
<proteinExistence type="predicted"/>
<evidence type="ECO:0000313" key="7">
    <source>
        <dbReference type="EMBL" id="AEF41359.1"/>
    </source>
</evidence>
<organism evidence="7 8">
    <name type="scientific">Hoyosella subflava (strain DSM 45089 / JCM 17490 / NBRC 109087 / DQS3-9A1)</name>
    <name type="common">Amycolicicoccus subflavus</name>
    <dbReference type="NCBI Taxonomy" id="443218"/>
    <lineage>
        <taxon>Bacteria</taxon>
        <taxon>Bacillati</taxon>
        <taxon>Actinomycetota</taxon>
        <taxon>Actinomycetes</taxon>
        <taxon>Mycobacteriales</taxon>
        <taxon>Hoyosellaceae</taxon>
        <taxon>Hoyosella</taxon>
    </lineage>
</organism>
<keyword evidence="3" id="KW-0378">Hydrolase</keyword>
<dbReference type="PANTHER" id="PTHR18896">
    <property type="entry name" value="PHOSPHOLIPASE D"/>
    <property type="match status" value="1"/>
</dbReference>
<keyword evidence="8" id="KW-1185">Reference proteome</keyword>
<feature type="compositionally biased region" description="Basic and acidic residues" evidence="5">
    <location>
        <begin position="193"/>
        <end position="203"/>
    </location>
</feature>
<gene>
    <name evidence="7" type="ordered locus">AS9A_2912</name>
</gene>
<dbReference type="PANTHER" id="PTHR18896:SF76">
    <property type="entry name" value="PHOSPHOLIPASE"/>
    <property type="match status" value="1"/>
</dbReference>
<dbReference type="Proteomes" id="UP000009235">
    <property type="component" value="Chromosome"/>
</dbReference>
<dbReference type="InterPro" id="IPR015679">
    <property type="entry name" value="PLipase_D_fam"/>
</dbReference>
<keyword evidence="2" id="KW-0677">Repeat</keyword>
<dbReference type="InterPro" id="IPR001736">
    <property type="entry name" value="PLipase_D/transphosphatidylase"/>
</dbReference>
<dbReference type="AlphaFoldDB" id="F6EK01"/>
<reference evidence="7 8" key="1">
    <citation type="journal article" date="2011" name="J. Bacteriol.">
        <title>Complete genome sequence of Amycolicicoccus subflavus DQS3-9A1T, an actinomycete isolated from crude oil-polluted soil.</title>
        <authorList>
            <person name="Cai M."/>
            <person name="Chen W.M."/>
            <person name="Nie Y."/>
            <person name="Chi C.Q."/>
            <person name="Wang Y.N."/>
            <person name="Tang Y.Q."/>
            <person name="Li G.Y."/>
            <person name="Wu X.L."/>
        </authorList>
    </citation>
    <scope>NUCLEOTIDE SEQUENCE [LARGE SCALE GENOMIC DNA]</scope>
    <source>
        <strain evidence="8">DSM 45089 / DQS3-9A1</strain>
    </source>
</reference>
<evidence type="ECO:0000256" key="4">
    <source>
        <dbReference type="ARBA" id="ARBA00023098"/>
    </source>
</evidence>
<dbReference type="SMART" id="SM00155">
    <property type="entry name" value="PLDc"/>
    <property type="match status" value="2"/>
</dbReference>
<evidence type="ECO:0000256" key="3">
    <source>
        <dbReference type="ARBA" id="ARBA00022801"/>
    </source>
</evidence>
<dbReference type="InterPro" id="IPR025202">
    <property type="entry name" value="PLD-like_dom"/>
</dbReference>
<dbReference type="Gene3D" id="3.30.870.10">
    <property type="entry name" value="Endonuclease Chain A"/>
    <property type="match status" value="2"/>
</dbReference>
<dbReference type="SUPFAM" id="SSF56024">
    <property type="entry name" value="Phospholipase D/nuclease"/>
    <property type="match status" value="2"/>
</dbReference>
<dbReference type="OrthoDB" id="8828485at2"/>
<feature type="region of interest" description="Disordered" evidence="5">
    <location>
        <begin position="193"/>
        <end position="213"/>
    </location>
</feature>
<dbReference type="STRING" id="443218.AS9A_2912"/>
<dbReference type="PROSITE" id="PS50035">
    <property type="entry name" value="PLD"/>
    <property type="match status" value="1"/>
</dbReference>
<feature type="domain" description="PLD phosphodiesterase" evidence="6">
    <location>
        <begin position="400"/>
        <end position="427"/>
    </location>
</feature>
<dbReference type="GO" id="GO:0004630">
    <property type="term" value="F:phospholipase D activity"/>
    <property type="evidence" value="ECO:0007669"/>
    <property type="project" value="UniProtKB-EC"/>
</dbReference>
<keyword evidence="4" id="KW-0443">Lipid metabolism</keyword>
<dbReference type="HOGENOM" id="CLU_022601_0_0_11"/>
<dbReference type="eggNOG" id="COG1502">
    <property type="taxonomic scope" value="Bacteria"/>
</dbReference>
<dbReference type="CDD" id="cd09105">
    <property type="entry name" value="PLDc_vPLD1_2_like_2"/>
    <property type="match status" value="1"/>
</dbReference>
<dbReference type="KEGG" id="asd:AS9A_2912"/>
<sequence>MLDALRSAAQAVRNLVSRSLDNLESPRGGFDSTHPWFLTDRERDNPATTLTSWTSGNAVLPLPHGHTYFERLAHALDAVRVGDLVLFTDWRGDPEQLLTDDGLTIVDALVGAAHRGAIVRGLMWRSHMDSMGFHGPQNRELVEKVNAAGGEVVLDQRVLAFGSHHQKFVVIRYCSPELDDVAFVGGIDLARSRRDDADHHGDPISRPFPAEYGDTPPWHDVQVELRGPAVVDVETIFRERWDDPAALSRLPWQAIPDIVRPRVPREPSVIPSFPDSSPRRGTCDVQLLRTYPRRKPAYPFAPQGERSVARAYAKALHRARSLIYIEDQYLWSLDVARVFAHALREHPTLRMMVVVPRYLDEEGVLTIPSALLGHAEALEELRSAGPDRVAVYNIENRSAVPVYVHAKVCIIDDVWATVGSDNFNRRSWTHDSELTAAILDTQRDDRAPIDPAGLGDGARMFARNLRLSLAREHLDRDEADVADLFDPAEFFTAFQTSAQKLEDWHRGGQRGPRPPGRLRPHSVDSSPSWQRVMASPIYRNVVDPDGRPFKMRLTKRF</sequence>
<evidence type="ECO:0000256" key="2">
    <source>
        <dbReference type="ARBA" id="ARBA00022737"/>
    </source>
</evidence>